<dbReference type="Pfam" id="PF10103">
    <property type="entry name" value="Zincin_2"/>
    <property type="match status" value="1"/>
</dbReference>
<dbReference type="EMBL" id="STGY01000046">
    <property type="protein sequence ID" value="THV41320.1"/>
    <property type="molecule type" value="Genomic_DNA"/>
</dbReference>
<dbReference type="PANTHER" id="PTHR39420:SF1">
    <property type="entry name" value="HYDROLASE"/>
    <property type="match status" value="1"/>
</dbReference>
<reference evidence="3" key="1">
    <citation type="submission" date="2019-04" db="EMBL/GenBank/DDBJ databases">
        <title>Nocardioides xinjiangensis sp. nov.</title>
        <authorList>
            <person name="Liu S."/>
        </authorList>
    </citation>
    <scope>NUCLEOTIDE SEQUENCE [LARGE SCALE GENOMIC DNA]</scope>
    <source>
        <strain evidence="3">18</strain>
    </source>
</reference>
<dbReference type="InterPro" id="IPR022454">
    <property type="entry name" value="CHP03883_F420-assoc"/>
</dbReference>
<dbReference type="OrthoDB" id="142939at2"/>
<dbReference type="InterPro" id="IPR042271">
    <property type="entry name" value="Zinicin_2_N"/>
</dbReference>
<dbReference type="InterPro" id="IPR018766">
    <property type="entry name" value="Zinicin_2"/>
</dbReference>
<evidence type="ECO:0000313" key="3">
    <source>
        <dbReference type="Proteomes" id="UP000308760"/>
    </source>
</evidence>
<keyword evidence="3" id="KW-1185">Reference proteome</keyword>
<accession>A0A4S8QAM7</accession>
<protein>
    <submittedName>
        <fullName evidence="2">Coenzyme F420 biosynthesis-associated protein</fullName>
    </submittedName>
</protein>
<organism evidence="2 3">
    <name type="scientific">Glycomyces buryatensis</name>
    <dbReference type="NCBI Taxonomy" id="2570927"/>
    <lineage>
        <taxon>Bacteria</taxon>
        <taxon>Bacillati</taxon>
        <taxon>Actinomycetota</taxon>
        <taxon>Actinomycetes</taxon>
        <taxon>Glycomycetales</taxon>
        <taxon>Glycomycetaceae</taxon>
        <taxon>Glycomyces</taxon>
    </lineage>
</organism>
<reference evidence="2 3" key="2">
    <citation type="submission" date="2019-05" db="EMBL/GenBank/DDBJ databases">
        <title>Glycomyces buryatensis sp. nov.</title>
        <authorList>
            <person name="Nikitina E."/>
        </authorList>
    </citation>
    <scope>NUCLEOTIDE SEQUENCE [LARGE SCALE GENOMIC DNA]</scope>
    <source>
        <strain evidence="2 3">18</strain>
    </source>
</reference>
<dbReference type="Gene3D" id="1.20.150.30">
    <property type="entry name" value="Zincin-like metallopeptidase, N-terminal domain"/>
    <property type="match status" value="1"/>
</dbReference>
<feature type="compositionally biased region" description="Basic and acidic residues" evidence="1">
    <location>
        <begin position="356"/>
        <end position="374"/>
    </location>
</feature>
<proteinExistence type="predicted"/>
<dbReference type="Proteomes" id="UP000308760">
    <property type="component" value="Unassembled WGS sequence"/>
</dbReference>
<dbReference type="NCBIfam" id="TIGR03624">
    <property type="entry name" value="putative hydrolase"/>
    <property type="match status" value="1"/>
</dbReference>
<dbReference type="RefSeq" id="WP_136534822.1">
    <property type="nucleotide sequence ID" value="NZ_STGY01000046.1"/>
</dbReference>
<dbReference type="SUPFAM" id="SSF55486">
    <property type="entry name" value="Metalloproteases ('zincins'), catalytic domain"/>
    <property type="match status" value="1"/>
</dbReference>
<evidence type="ECO:0000313" key="2">
    <source>
        <dbReference type="EMBL" id="THV41320.1"/>
    </source>
</evidence>
<feature type="region of interest" description="Disordered" evidence="1">
    <location>
        <begin position="356"/>
        <end position="380"/>
    </location>
</feature>
<gene>
    <name evidence="2" type="ORF">FAB82_12230</name>
</gene>
<name>A0A4S8QAM7_9ACTN</name>
<dbReference type="NCBIfam" id="TIGR03883">
    <property type="entry name" value="DUF2342_F420"/>
    <property type="match status" value="1"/>
</dbReference>
<sequence>MAPPVANQMLPSVDWRTAASCSRAFTGGGPRLSRAGAIDVVADLHLHARTAIDLVTDYTGLTPAVQARVEVVDRARWSDINIAGFRRLLSDLGAVQPETESASAAAKVTGVQAGAVLAFLSSRVLGQFETFSTDHGRLLFVAPNVVEVERRLRLPTREFRLWIAVHEAAHLTQFTAVPWMSGHFHGLIRTFFDAAEPEQSSTAQFGRAVRRAVAASSNDPAGSPEGELPGVDILAAVTSPQQREAISKIQALMTLLEGHAESVMDGVGRTSIDHVGLLRRRFDRRRANPSPIQRFLRQLLGLDAKLRQYAAGRRFVDQVVAAHGVSGFNRVWEDPSHLPTEAEIDHPERWSARVLHEPSPHEPSLEGRGPEVHKLGGTGA</sequence>
<dbReference type="PANTHER" id="PTHR39420">
    <property type="match status" value="1"/>
</dbReference>
<dbReference type="AlphaFoldDB" id="A0A4S8QAM7"/>
<evidence type="ECO:0000256" key="1">
    <source>
        <dbReference type="SAM" id="MobiDB-lite"/>
    </source>
</evidence>
<comment type="caution">
    <text evidence="2">The sequence shown here is derived from an EMBL/GenBank/DDBJ whole genome shotgun (WGS) entry which is preliminary data.</text>
</comment>